<dbReference type="Proteomes" id="UP000262712">
    <property type="component" value="Chromosome"/>
</dbReference>
<evidence type="ECO:0000256" key="5">
    <source>
        <dbReference type="PIRSR" id="PIRSR605493-1"/>
    </source>
</evidence>
<dbReference type="InterPro" id="IPR005493">
    <property type="entry name" value="RraA/RraA-like"/>
</dbReference>
<evidence type="ECO:0000313" key="6">
    <source>
        <dbReference type="EMBL" id="AXX92167.1"/>
    </source>
</evidence>
<dbReference type="PANTHER" id="PTHR33254">
    <property type="entry name" value="4-HYDROXY-4-METHYL-2-OXOGLUTARATE ALDOLASE 3-RELATED"/>
    <property type="match status" value="1"/>
</dbReference>
<name>A0A2G1DM22_9BACT</name>
<evidence type="ECO:0000313" key="8">
    <source>
        <dbReference type="Proteomes" id="UP000221222"/>
    </source>
</evidence>
<evidence type="ECO:0000313" key="7">
    <source>
        <dbReference type="EMBL" id="PHO19396.1"/>
    </source>
</evidence>
<dbReference type="GO" id="GO:0008168">
    <property type="term" value="F:methyltransferase activity"/>
    <property type="evidence" value="ECO:0007669"/>
    <property type="project" value="UniProtKB-KW"/>
</dbReference>
<feature type="binding site" evidence="5">
    <location>
        <position position="99"/>
    </location>
    <ligand>
        <name>Mg(2+)</name>
        <dbReference type="ChEBI" id="CHEBI:18420"/>
    </ligand>
</feature>
<reference evidence="6 9" key="2">
    <citation type="submission" date="2018-08" db="EMBL/GenBank/DDBJ databases">
        <title>Complete genome of the Arcobacter molluscorum type strain LMG 25693.</title>
        <authorList>
            <person name="Miller W.G."/>
            <person name="Yee E."/>
            <person name="Bono J.L."/>
        </authorList>
    </citation>
    <scope>NUCLEOTIDE SEQUENCE [LARGE SCALE GENOMIC DNA]</scope>
    <source>
        <strain evidence="6 9">CECT 7696</strain>
    </source>
</reference>
<dbReference type="Proteomes" id="UP000221222">
    <property type="component" value="Unassembled WGS sequence"/>
</dbReference>
<dbReference type="NCBIfam" id="NF006875">
    <property type="entry name" value="PRK09372.1"/>
    <property type="match status" value="1"/>
</dbReference>
<evidence type="ECO:0000256" key="4">
    <source>
        <dbReference type="ARBA" id="ARBA00030169"/>
    </source>
</evidence>
<protein>
    <recommendedName>
        <fullName evidence="2">Putative 4-hydroxy-4-methyl-2-oxoglutarate aldolase</fullName>
    </recommendedName>
    <alternativeName>
        <fullName evidence="3">Regulator of ribonuclease activity homolog</fullName>
    </alternativeName>
    <alternativeName>
        <fullName evidence="4">RraA-like protein</fullName>
    </alternativeName>
</protein>
<keyword evidence="5" id="KW-0460">Magnesium</keyword>
<dbReference type="CDD" id="cd16841">
    <property type="entry name" value="RraA_family"/>
    <property type="match status" value="1"/>
</dbReference>
<dbReference type="GO" id="GO:0032259">
    <property type="term" value="P:methylation"/>
    <property type="evidence" value="ECO:0007669"/>
    <property type="project" value="UniProtKB-KW"/>
</dbReference>
<accession>A0A2G1DM22</accession>
<dbReference type="SUPFAM" id="SSF89562">
    <property type="entry name" value="RraA-like"/>
    <property type="match status" value="1"/>
</dbReference>
<feature type="binding site" evidence="5">
    <location>
        <position position="98"/>
    </location>
    <ligand>
        <name>substrate</name>
    </ligand>
</feature>
<dbReference type="Gene3D" id="3.50.30.40">
    <property type="entry name" value="Ribonuclease E inhibitor RraA/RraA-like"/>
    <property type="match status" value="1"/>
</dbReference>
<dbReference type="EMBL" id="CP032098">
    <property type="protein sequence ID" value="AXX92167.1"/>
    <property type="molecule type" value="Genomic_DNA"/>
</dbReference>
<evidence type="ECO:0000256" key="1">
    <source>
        <dbReference type="ARBA" id="ARBA00001968"/>
    </source>
</evidence>
<dbReference type="PANTHER" id="PTHR33254:SF4">
    <property type="entry name" value="4-HYDROXY-4-METHYL-2-OXOGLUTARATE ALDOLASE 3-RELATED"/>
    <property type="match status" value="1"/>
</dbReference>
<comment type="cofactor">
    <cofactor evidence="5">
        <name>Mg(2+)</name>
        <dbReference type="ChEBI" id="CHEBI:18420"/>
    </cofactor>
</comment>
<gene>
    <name evidence="6" type="ORF">AMOL_1185</name>
    <name evidence="7" type="ORF">CPU12_01050</name>
</gene>
<dbReference type="AlphaFoldDB" id="A0A2G1DM22"/>
<dbReference type="RefSeq" id="WP_099341212.1">
    <property type="nucleotide sequence ID" value="NZ_CP032098.1"/>
</dbReference>
<dbReference type="EMBL" id="NXFY01000001">
    <property type="protein sequence ID" value="PHO19396.1"/>
    <property type="molecule type" value="Genomic_DNA"/>
</dbReference>
<proteinExistence type="predicted"/>
<sequence length="168" mass="19152">MYYKTADLCDMNQDKKIQVLSKDFKSYGGEKGFFGQIKTLKLNKSNWALIDMLKNTSGNNKIIVVDVEEAYFGIVGDILSSYAEKNNYQALIINGYVRDSIEIKKSNIGLYAIGTCPLRCFEKTDYKTEIELNFGNVYFNEGDYIYADEDGVIISSEKLNTTNVQKRH</sequence>
<feature type="binding site" evidence="5">
    <location>
        <begin position="76"/>
        <end position="79"/>
    </location>
    <ligand>
        <name>substrate</name>
    </ligand>
</feature>
<dbReference type="Pfam" id="PF03737">
    <property type="entry name" value="RraA-like"/>
    <property type="match status" value="1"/>
</dbReference>
<reference evidence="7 8" key="1">
    <citation type="submission" date="2017-09" db="EMBL/GenBank/DDBJ databases">
        <title>Arcobacter canalis sp. nov., a new species isolated from a water canal contaminated with urban sewage.</title>
        <authorList>
            <person name="Perez-Cataluna A."/>
            <person name="Salas-Masso N."/>
            <person name="Figueras M.J."/>
        </authorList>
    </citation>
    <scope>NUCLEOTIDE SEQUENCE [LARGE SCALE GENOMIC DNA]</scope>
    <source>
        <strain evidence="7 8">F98-3</strain>
    </source>
</reference>
<organism evidence="7 8">
    <name type="scientific">Malaciobacter molluscorum LMG 25693</name>
    <dbReference type="NCBI Taxonomy" id="870501"/>
    <lineage>
        <taxon>Bacteria</taxon>
        <taxon>Pseudomonadati</taxon>
        <taxon>Campylobacterota</taxon>
        <taxon>Epsilonproteobacteria</taxon>
        <taxon>Campylobacterales</taxon>
        <taxon>Arcobacteraceae</taxon>
        <taxon>Malaciobacter</taxon>
    </lineage>
</organism>
<evidence type="ECO:0000313" key="9">
    <source>
        <dbReference type="Proteomes" id="UP000262712"/>
    </source>
</evidence>
<dbReference type="GO" id="GO:0046872">
    <property type="term" value="F:metal ion binding"/>
    <property type="evidence" value="ECO:0007669"/>
    <property type="project" value="UniProtKB-KW"/>
</dbReference>
<keyword evidence="7" id="KW-0489">Methyltransferase</keyword>
<dbReference type="InterPro" id="IPR036704">
    <property type="entry name" value="RraA/RraA-like_sf"/>
</dbReference>
<evidence type="ECO:0000256" key="3">
    <source>
        <dbReference type="ARBA" id="ARBA00029596"/>
    </source>
</evidence>
<keyword evidence="7" id="KW-0808">Transferase</keyword>
<dbReference type="KEGG" id="amol:AMOL_1185"/>
<keyword evidence="8" id="KW-1185">Reference proteome</keyword>
<comment type="cofactor">
    <cofactor evidence="1">
        <name>a divalent metal cation</name>
        <dbReference type="ChEBI" id="CHEBI:60240"/>
    </cofactor>
</comment>
<evidence type="ECO:0000256" key="2">
    <source>
        <dbReference type="ARBA" id="ARBA00016549"/>
    </source>
</evidence>
<keyword evidence="5" id="KW-0479">Metal-binding</keyword>